<dbReference type="EMBL" id="NCVQ01000008">
    <property type="protein sequence ID" value="PWZ12882.1"/>
    <property type="molecule type" value="Genomic_DNA"/>
</dbReference>
<dbReference type="Gene3D" id="3.90.730.10">
    <property type="entry name" value="Ribonuclease T2-like"/>
    <property type="match status" value="1"/>
</dbReference>
<dbReference type="AlphaFoldDB" id="A0A3L6DWE3"/>
<dbReference type="Proteomes" id="UP000251960">
    <property type="component" value="Chromosome 7"/>
</dbReference>
<evidence type="ECO:0000256" key="4">
    <source>
        <dbReference type="SAM" id="SignalP"/>
    </source>
</evidence>
<dbReference type="CDD" id="cd01061">
    <property type="entry name" value="RNase_T2_euk"/>
    <property type="match status" value="1"/>
</dbReference>
<comment type="similarity">
    <text evidence="1 3">Belongs to the RNase T2 family.</text>
</comment>
<feature type="signal peptide" evidence="4">
    <location>
        <begin position="1"/>
        <end position="47"/>
    </location>
</feature>
<name>A0A3L6DWE3_MAIZE</name>
<sequence length="276" mass="30332">MRALARLPISSTHAYARHSPSTFHMASCRMALLLGLLLLVVASPAIADDDSGIYYQLALMWPGAYCEQTSAGCCKPTTGVSPARDFYITGFTVLNATTDAAVTGCSNKVPYDPNLITGIQGLNQYWSNIRCPSNNGQSSWKNAWKKAGACSGLSEKDYFETALSFRSRINPLVRLKAKGIEPDFGLYGLKAITKVFKSGINATPVIQCSKGPFDKYMLFQLYFCAAGNGTFIDCPAPQQYTCSKEILFHPFKKWMLKQQLNQDDDPFQLPGVAMDN</sequence>
<proteinExistence type="inferred from homology"/>
<evidence type="ECO:0000256" key="2">
    <source>
        <dbReference type="ARBA" id="ARBA00023157"/>
    </source>
</evidence>
<keyword evidence="2" id="KW-1015">Disulfide bond</keyword>
<comment type="caution">
    <text evidence="5">The sequence shown here is derived from an EMBL/GenBank/DDBJ whole genome shotgun (WGS) entry which is preliminary data.</text>
</comment>
<dbReference type="SUPFAM" id="SSF55895">
    <property type="entry name" value="Ribonuclease Rh-like"/>
    <property type="match status" value="1"/>
</dbReference>
<gene>
    <name evidence="5" type="primary">RNALX</name>
    <name evidence="5" type="ORF">Zm00014a_033244</name>
</gene>
<organism evidence="5">
    <name type="scientific">Zea mays</name>
    <name type="common">Maize</name>
    <dbReference type="NCBI Taxonomy" id="4577"/>
    <lineage>
        <taxon>Eukaryota</taxon>
        <taxon>Viridiplantae</taxon>
        <taxon>Streptophyta</taxon>
        <taxon>Embryophyta</taxon>
        <taxon>Tracheophyta</taxon>
        <taxon>Spermatophyta</taxon>
        <taxon>Magnoliopsida</taxon>
        <taxon>Liliopsida</taxon>
        <taxon>Poales</taxon>
        <taxon>Poaceae</taxon>
        <taxon>PACMAD clade</taxon>
        <taxon>Panicoideae</taxon>
        <taxon>Andropogonodae</taxon>
        <taxon>Andropogoneae</taxon>
        <taxon>Tripsacinae</taxon>
        <taxon>Zea</taxon>
    </lineage>
</organism>
<dbReference type="ExpressionAtlas" id="A0A3L6DWE3">
    <property type="expression patterns" value="baseline and differential"/>
</dbReference>
<evidence type="ECO:0000256" key="1">
    <source>
        <dbReference type="ARBA" id="ARBA00007469"/>
    </source>
</evidence>
<dbReference type="GO" id="GO:0033897">
    <property type="term" value="F:ribonuclease T2 activity"/>
    <property type="evidence" value="ECO:0007669"/>
    <property type="project" value="InterPro"/>
</dbReference>
<reference evidence="5" key="1">
    <citation type="journal article" date="2018" name="Nat. Genet.">
        <title>Extensive intraspecific gene order and gene structural variations between Mo17 and other maize genomes.</title>
        <authorList>
            <person name="Sun S."/>
            <person name="Zhou Y."/>
            <person name="Chen J."/>
            <person name="Shi J."/>
            <person name="Zhao H."/>
            <person name="Zhao H."/>
            <person name="Song W."/>
            <person name="Zhang M."/>
            <person name="Cui Y."/>
            <person name="Dong X."/>
            <person name="Liu H."/>
            <person name="Ma X."/>
            <person name="Jiao Y."/>
            <person name="Wang B."/>
            <person name="Wei X."/>
            <person name="Stein J.C."/>
            <person name="Glaubitz J.C."/>
            <person name="Lu F."/>
            <person name="Yu G."/>
            <person name="Liang C."/>
            <person name="Fengler K."/>
            <person name="Li B."/>
            <person name="Rafalski A."/>
            <person name="Schnable P.S."/>
            <person name="Ware D.H."/>
            <person name="Buckler E.S."/>
            <person name="Lai J."/>
        </authorList>
    </citation>
    <scope>NUCLEOTIDE SEQUENCE [LARGE SCALE GENOMIC DNA]</scope>
    <source>
        <tissue evidence="5">Seedling</tissue>
    </source>
</reference>
<keyword evidence="4" id="KW-0732">Signal</keyword>
<dbReference type="InterPro" id="IPR036430">
    <property type="entry name" value="RNase_T2-like_sf"/>
</dbReference>
<dbReference type="FunFam" id="3.90.730.10:FF:000008">
    <property type="entry name" value="Drought-induced S-like ribonuclease"/>
    <property type="match status" value="1"/>
</dbReference>
<feature type="chain" id="PRO_5018258089" evidence="4">
    <location>
        <begin position="48"/>
        <end position="276"/>
    </location>
</feature>
<evidence type="ECO:0000256" key="3">
    <source>
        <dbReference type="RuleBase" id="RU004328"/>
    </source>
</evidence>
<dbReference type="GO" id="GO:0003723">
    <property type="term" value="F:RNA binding"/>
    <property type="evidence" value="ECO:0007669"/>
    <property type="project" value="InterPro"/>
</dbReference>
<accession>A0A3L6DWE3</accession>
<dbReference type="Pfam" id="PF00445">
    <property type="entry name" value="Ribonuclease_T2"/>
    <property type="match status" value="1"/>
</dbReference>
<dbReference type="PANTHER" id="PTHR11240">
    <property type="entry name" value="RIBONUCLEASE T2"/>
    <property type="match status" value="1"/>
</dbReference>
<dbReference type="PANTHER" id="PTHR11240:SF57">
    <property type="entry name" value="OS09G0538000 PROTEIN"/>
    <property type="match status" value="1"/>
</dbReference>
<dbReference type="InterPro" id="IPR001568">
    <property type="entry name" value="RNase_T2-like"/>
</dbReference>
<evidence type="ECO:0000313" key="5">
    <source>
        <dbReference type="EMBL" id="PWZ12882.1"/>
    </source>
</evidence>
<protein>
    <submittedName>
        <fullName evidence="5">Intracellular ribonuclease LX</fullName>
    </submittedName>
</protein>
<dbReference type="InterPro" id="IPR033697">
    <property type="entry name" value="Ribonuclease_T2_eukaryotic"/>
</dbReference>